<sequence length="144" mass="16854">MIQNPMVTGPDVQQQREFQEWIDRQTQIMRAQQEEINCHSREFGDRSEQRRFTQQTRGKYRKSSRIDQSTGRKNIQPDMYGHPGRMDNLVPIPVIIPLSPQRMSKFFLVKLTRFPAGRHMAFPSQGYSKQSLVQGPTKTIGQNY</sequence>
<name>A0A803QPL4_CANSA</name>
<dbReference type="AlphaFoldDB" id="A0A803QPL4"/>
<dbReference type="Gramene" id="evm.model.10.617">
    <property type="protein sequence ID" value="cds.evm.model.10.617"/>
    <property type="gene ID" value="evm.TU.10.617"/>
</dbReference>
<keyword evidence="3" id="KW-1185">Reference proteome</keyword>
<proteinExistence type="predicted"/>
<organism evidence="2 3">
    <name type="scientific">Cannabis sativa</name>
    <name type="common">Hemp</name>
    <name type="synonym">Marijuana</name>
    <dbReference type="NCBI Taxonomy" id="3483"/>
    <lineage>
        <taxon>Eukaryota</taxon>
        <taxon>Viridiplantae</taxon>
        <taxon>Streptophyta</taxon>
        <taxon>Embryophyta</taxon>
        <taxon>Tracheophyta</taxon>
        <taxon>Spermatophyta</taxon>
        <taxon>Magnoliopsida</taxon>
        <taxon>eudicotyledons</taxon>
        <taxon>Gunneridae</taxon>
        <taxon>Pentapetalae</taxon>
        <taxon>rosids</taxon>
        <taxon>fabids</taxon>
        <taxon>Rosales</taxon>
        <taxon>Cannabaceae</taxon>
        <taxon>Cannabis</taxon>
    </lineage>
</organism>
<dbReference type="Proteomes" id="UP000596661">
    <property type="component" value="Unassembled WGS sequence"/>
</dbReference>
<feature type="compositionally biased region" description="Basic and acidic residues" evidence="1">
    <location>
        <begin position="40"/>
        <end position="51"/>
    </location>
</feature>
<evidence type="ECO:0000313" key="3">
    <source>
        <dbReference type="Proteomes" id="UP000596661"/>
    </source>
</evidence>
<accession>A0A803QPL4</accession>
<reference evidence="2" key="1">
    <citation type="submission" date="2021-03" db="UniProtKB">
        <authorList>
            <consortium name="EnsemblPlants"/>
        </authorList>
    </citation>
    <scope>IDENTIFICATION</scope>
</reference>
<protein>
    <submittedName>
        <fullName evidence="2">Uncharacterized protein</fullName>
    </submittedName>
</protein>
<dbReference type="EnsemblPlants" id="evm.model.10.617">
    <property type="protein sequence ID" value="cds.evm.model.10.617"/>
    <property type="gene ID" value="evm.TU.10.617"/>
</dbReference>
<feature type="region of interest" description="Disordered" evidence="1">
    <location>
        <begin position="40"/>
        <end position="84"/>
    </location>
</feature>
<evidence type="ECO:0000313" key="2">
    <source>
        <dbReference type="EnsemblPlants" id="cds.evm.model.10.617"/>
    </source>
</evidence>
<evidence type="ECO:0000256" key="1">
    <source>
        <dbReference type="SAM" id="MobiDB-lite"/>
    </source>
</evidence>
<dbReference type="EMBL" id="UZAU01000810">
    <property type="status" value="NOT_ANNOTATED_CDS"/>
    <property type="molecule type" value="Genomic_DNA"/>
</dbReference>